<dbReference type="Gene3D" id="3.10.20.580">
    <property type="match status" value="1"/>
</dbReference>
<dbReference type="GO" id="GO:0006364">
    <property type="term" value="P:rRNA processing"/>
    <property type="evidence" value="ECO:0007669"/>
    <property type="project" value="UniProtKB-UniRule"/>
</dbReference>
<feature type="binding site" evidence="12">
    <location>
        <position position="78"/>
    </location>
    <ligand>
        <name>Zn(2+)</name>
        <dbReference type="ChEBI" id="CHEBI:29105"/>
        <label>2</label>
        <note>catalytic</note>
    </ligand>
</feature>
<keyword evidence="7 9" id="KW-0269">Exonuclease</keyword>
<evidence type="ECO:0000313" key="14">
    <source>
        <dbReference type="EMBL" id="QHO63269.1"/>
    </source>
</evidence>
<dbReference type="GO" id="GO:0008270">
    <property type="term" value="F:zinc ion binding"/>
    <property type="evidence" value="ECO:0007669"/>
    <property type="project" value="InterPro"/>
</dbReference>
<dbReference type="Pfam" id="PF07521">
    <property type="entry name" value="RMMBL"/>
    <property type="match status" value="1"/>
</dbReference>
<keyword evidence="8 9" id="KW-0694">RNA-binding</keyword>
<keyword evidence="3 12" id="KW-0479">Metal-binding</keyword>
<dbReference type="Pfam" id="PF22505">
    <property type="entry name" value="RNase_J_b_CASP"/>
    <property type="match status" value="1"/>
</dbReference>
<dbReference type="InterPro" id="IPR041636">
    <property type="entry name" value="RNase_J_C"/>
</dbReference>
<feature type="binding site" evidence="12">
    <location>
        <position position="49"/>
    </location>
    <ligand>
        <name>Ca(2+)</name>
        <dbReference type="ChEBI" id="CHEBI:29108"/>
    </ligand>
</feature>
<feature type="binding site" evidence="12">
    <location>
        <position position="442"/>
    </location>
    <ligand>
        <name>Ca(2+)</name>
        <dbReference type="ChEBI" id="CHEBI:29108"/>
    </ligand>
</feature>
<comment type="cofactor">
    <cofactor evidence="12">
        <name>Zn(2+)</name>
        <dbReference type="ChEBI" id="CHEBI:29105"/>
    </cofactor>
    <text evidence="12">Binds 2 Zn(2+) ions per subunit. It is not clear if Zn(2+) or Mg(2+) is physiologically important.</text>
</comment>
<keyword evidence="6 12" id="KW-0862">Zinc</keyword>
<feature type="binding site" evidence="9 11">
    <location>
        <begin position="363"/>
        <end position="367"/>
    </location>
    <ligand>
        <name>substrate</name>
    </ligand>
</feature>
<feature type="binding site" evidence="12">
    <location>
        <position position="51"/>
    </location>
    <ligand>
        <name>Ca(2+)</name>
        <dbReference type="ChEBI" id="CHEBI:29108"/>
    </ligand>
</feature>
<organism evidence="14 15">
    <name type="scientific">Candidatus Chazhemtobacterium aquaticus</name>
    <dbReference type="NCBI Taxonomy" id="2715735"/>
    <lineage>
        <taxon>Bacteria</taxon>
        <taxon>Candidatus Chazhemtobacteraceae</taxon>
        <taxon>Candidatus Chazhemtobacterium</taxon>
    </lineage>
</organism>
<evidence type="ECO:0000256" key="9">
    <source>
        <dbReference type="HAMAP-Rule" id="MF_01491"/>
    </source>
</evidence>
<dbReference type="InterPro" id="IPR030854">
    <property type="entry name" value="RNase_J_bac"/>
</dbReference>
<evidence type="ECO:0000313" key="15">
    <source>
        <dbReference type="Proteomes" id="UP000463983"/>
    </source>
</evidence>
<evidence type="ECO:0000256" key="2">
    <source>
        <dbReference type="ARBA" id="ARBA00022722"/>
    </source>
</evidence>
<evidence type="ECO:0000256" key="5">
    <source>
        <dbReference type="ARBA" id="ARBA00022801"/>
    </source>
</evidence>
<dbReference type="SUPFAM" id="SSF56281">
    <property type="entry name" value="Metallo-hydrolase/oxidoreductase"/>
    <property type="match status" value="1"/>
</dbReference>
<dbReference type="EMBL" id="CP047901">
    <property type="protein sequence ID" value="QHO63269.1"/>
    <property type="molecule type" value="Genomic_DNA"/>
</dbReference>
<dbReference type="Pfam" id="PF17770">
    <property type="entry name" value="RNase_J_C"/>
    <property type="match status" value="1"/>
</dbReference>
<dbReference type="HAMAP" id="MF_01491">
    <property type="entry name" value="RNase_J_bact"/>
    <property type="match status" value="1"/>
</dbReference>
<dbReference type="Proteomes" id="UP000463983">
    <property type="component" value="Chromosome"/>
</dbReference>
<dbReference type="InterPro" id="IPR004613">
    <property type="entry name" value="RNase_J"/>
</dbReference>
<gene>
    <name evidence="9" type="primary">rnj</name>
    <name evidence="14" type="ORF">MICH65_0288</name>
</gene>
<comment type="similarity">
    <text evidence="9">Belongs to the metallo-beta-lactamase superfamily. RNA-metabolizing metallo-beta-lactamase-like family. Bacterial RNase J subfamily.</text>
</comment>
<evidence type="ECO:0000256" key="6">
    <source>
        <dbReference type="ARBA" id="ARBA00022833"/>
    </source>
</evidence>
<comment type="cofactor">
    <cofactor evidence="12">
        <name>Ca(2+)</name>
        <dbReference type="ChEBI" id="CHEBI:29108"/>
    </cofactor>
    <text evidence="12">Binds 1 Ca(2+) cation per subunit. Seen in 1 crystal structure, it is not clear if it is physiologically important.</text>
</comment>
<proteinExistence type="inferred from homology"/>
<dbReference type="Pfam" id="PF00753">
    <property type="entry name" value="Lactamase_B"/>
    <property type="match status" value="1"/>
</dbReference>
<dbReference type="InterPro" id="IPR011108">
    <property type="entry name" value="RMMBL"/>
</dbReference>
<evidence type="ECO:0000256" key="8">
    <source>
        <dbReference type="ARBA" id="ARBA00022884"/>
    </source>
</evidence>
<evidence type="ECO:0000256" key="7">
    <source>
        <dbReference type="ARBA" id="ARBA00022839"/>
    </source>
</evidence>
<dbReference type="CDD" id="cd07714">
    <property type="entry name" value="RNaseJ_MBL-fold"/>
    <property type="match status" value="1"/>
</dbReference>
<comment type="function">
    <text evidence="9">An RNase that has 5'-3' exonuclease and possibly endonuclease activity. Involved in maturation of rRNA and in some organisms also mRNA maturation and/or decay.</text>
</comment>
<feature type="active site" description="Proton acceptor" evidence="10">
    <location>
        <position position="367"/>
    </location>
</feature>
<dbReference type="Gene3D" id="3.60.15.10">
    <property type="entry name" value="Ribonuclease Z/Hydroxyacylglutathione hydrolase-like"/>
    <property type="match status" value="1"/>
</dbReference>
<dbReference type="RefSeq" id="WP_161931655.1">
    <property type="nucleotide sequence ID" value="NZ_CP047901.1"/>
</dbReference>
<dbReference type="SMART" id="SM00849">
    <property type="entry name" value="Lactamase_B"/>
    <property type="match status" value="1"/>
</dbReference>
<keyword evidence="2 9" id="KW-0540">Nuclease</keyword>
<dbReference type="InterPro" id="IPR036866">
    <property type="entry name" value="RibonucZ/Hydroxyglut_hydro"/>
</dbReference>
<name>A0A857N7B4_9BACT</name>
<dbReference type="EC" id="3.1.-.-" evidence="9"/>
<keyword evidence="1 9" id="KW-0963">Cytoplasm</keyword>
<keyword evidence="4 9" id="KW-0255">Endonuclease</keyword>
<evidence type="ECO:0000256" key="1">
    <source>
        <dbReference type="ARBA" id="ARBA00022490"/>
    </source>
</evidence>
<sequence>MKNLISKTLRIIPLGGNGEVTKNMYVYEYGNDQIVVDCGMGFPKAGMLGVDILIPDVEYLEKSRKNLRAIVLTHGHEDHIGGLPYILPRLPKNLPVYGSTLTTALAETKVREYGLTNPFHAVEDKLNLGPFNIDLIHITHSIPNCKHLLIKTPAGTVYHGADFKFDLNPPDGKPPALQAIAQAGINGVDLLVSDCLGVERPGFTAPERDIEAIFEQELQKTKGKFIVTAISSSVSRLGMAINVAARHGRKVAILGRSVDRNMSLAAKLGFISFPKNTMINSHQIKNFKDSQLTLIVAGSQGQEGSAMQRAAAGEHKNVQLKPGDRVVISSDIIPGGESNVHDLINSLAKKDIDVAYGSSEQLHVSGHGHRGELELLVRLLNPKNIFPVGGEVRHQKAYRRMAVNLGLSSQSIFIPNDGQSLVLSKNQVRYGDTVELKNIYVDGLGIGDVGKVVLRDRQVMSQDGILVVIVPIRHDTSKVSGDIEIVSRGFVYVKESKELIDEIKAKVKQALKDQQGIVTDWSFLRQKISLSLEKFIYFKTERSPLILPVIVEV</sequence>
<feature type="binding site" evidence="12">
    <location>
        <position position="76"/>
    </location>
    <ligand>
        <name>Zn(2+)</name>
        <dbReference type="ChEBI" id="CHEBI:29105"/>
        <label>1</label>
        <note>catalytic</note>
    </ligand>
</feature>
<evidence type="ECO:0000256" key="10">
    <source>
        <dbReference type="PIRSR" id="PIRSR004803-1"/>
    </source>
</evidence>
<dbReference type="Gene3D" id="3.40.50.10710">
    <property type="entry name" value="Metallo-hydrolase/oxidoreductase"/>
    <property type="match status" value="1"/>
</dbReference>
<evidence type="ECO:0000256" key="11">
    <source>
        <dbReference type="PIRSR" id="PIRSR004803-2"/>
    </source>
</evidence>
<feature type="binding site" evidence="12">
    <location>
        <position position="162"/>
    </location>
    <ligand>
        <name>Zn(2+)</name>
        <dbReference type="ChEBI" id="CHEBI:29105"/>
        <label>1</label>
        <note>catalytic</note>
    </ligand>
</feature>
<comment type="subcellular location">
    <subcellularLocation>
        <location evidence="9">Cytoplasm</location>
    </subcellularLocation>
</comment>
<protein>
    <recommendedName>
        <fullName evidence="9">Ribonuclease J</fullName>
        <shortName evidence="9">RNase J</shortName>
        <ecNumber evidence="9">3.1.-.-</ecNumber>
    </recommendedName>
</protein>
<keyword evidence="5 9" id="KW-0378">Hydrolase</keyword>
<dbReference type="GO" id="GO:0004534">
    <property type="term" value="F:5'-3' RNA exonuclease activity"/>
    <property type="evidence" value="ECO:0007669"/>
    <property type="project" value="UniProtKB-UniRule"/>
</dbReference>
<dbReference type="InterPro" id="IPR042173">
    <property type="entry name" value="RNase_J_2"/>
</dbReference>
<dbReference type="KEGG" id="caqa:MICH65_0288"/>
<feature type="binding site" evidence="12">
    <location>
        <position position="79"/>
    </location>
    <ligand>
        <name>Zn(2+)</name>
        <dbReference type="ChEBI" id="CHEBI:29105"/>
        <label>2</label>
        <note>catalytic</note>
    </ligand>
</feature>
<dbReference type="GO" id="GO:0003723">
    <property type="term" value="F:RNA binding"/>
    <property type="evidence" value="ECO:0007669"/>
    <property type="project" value="UniProtKB-UniRule"/>
</dbReference>
<evidence type="ECO:0000259" key="13">
    <source>
        <dbReference type="SMART" id="SM00849"/>
    </source>
</evidence>
<evidence type="ECO:0000256" key="3">
    <source>
        <dbReference type="ARBA" id="ARBA00022723"/>
    </source>
</evidence>
<keyword evidence="15" id="KW-1185">Reference proteome</keyword>
<dbReference type="InterPro" id="IPR001279">
    <property type="entry name" value="Metallo-B-lactamas"/>
</dbReference>
<dbReference type="InterPro" id="IPR055132">
    <property type="entry name" value="RNase_J_b_CASP"/>
</dbReference>
<dbReference type="PANTHER" id="PTHR43694:SF1">
    <property type="entry name" value="RIBONUCLEASE J"/>
    <property type="match status" value="1"/>
</dbReference>
<evidence type="ECO:0000256" key="4">
    <source>
        <dbReference type="ARBA" id="ARBA00022759"/>
    </source>
</evidence>
<comment type="subunit">
    <text evidence="9">Homodimer, may be a subunit of the RNA degradosome.</text>
</comment>
<reference evidence="15" key="1">
    <citation type="journal article" date="2020" name="Microorganisms">
        <title>Complete Genome of a Member of a New Bacterial Lineage in the Microgenomates Group Reveals an Unusual Nucleotide Composition Disparity Between Two Strands of DNA and Limited Metabolic Potential.</title>
        <authorList>
            <person name="Kadnikov V.V."/>
            <person name="Mardanov A.V."/>
            <person name="Beletsky A.V."/>
            <person name="Karnachuk O.V."/>
            <person name="Ravin N.V."/>
        </authorList>
    </citation>
    <scope>NUCLEOTIDE SEQUENCE [LARGE SCALE GENOMIC DNA]</scope>
</reference>
<dbReference type="AlphaFoldDB" id="A0A857N7B4"/>
<dbReference type="GO" id="GO:0005737">
    <property type="term" value="C:cytoplasm"/>
    <property type="evidence" value="ECO:0007669"/>
    <property type="project" value="UniProtKB-SubCell"/>
</dbReference>
<accession>A0A857N7B4</accession>
<evidence type="ECO:0000256" key="12">
    <source>
        <dbReference type="PIRSR" id="PIRSR004803-3"/>
    </source>
</evidence>
<feature type="binding site" evidence="12">
    <location>
        <position position="140"/>
    </location>
    <ligand>
        <name>Zn(2+)</name>
        <dbReference type="ChEBI" id="CHEBI:29105"/>
        <label>1</label>
        <note>catalytic</note>
    </ligand>
</feature>
<feature type="domain" description="Metallo-beta-lactamase" evidence="13">
    <location>
        <begin position="21"/>
        <end position="214"/>
    </location>
</feature>
<dbReference type="PIRSF" id="PIRSF004803">
    <property type="entry name" value="RnjA"/>
    <property type="match status" value="1"/>
</dbReference>
<dbReference type="GO" id="GO:0004521">
    <property type="term" value="F:RNA endonuclease activity"/>
    <property type="evidence" value="ECO:0007669"/>
    <property type="project" value="UniProtKB-UniRule"/>
</dbReference>
<dbReference type="PANTHER" id="PTHR43694">
    <property type="entry name" value="RIBONUCLEASE J"/>
    <property type="match status" value="1"/>
</dbReference>
<keyword evidence="9" id="KW-0698">rRNA processing</keyword>
<dbReference type="NCBIfam" id="TIGR00649">
    <property type="entry name" value="MG423"/>
    <property type="match status" value="1"/>
</dbReference>
<feature type="binding site" evidence="12">
    <location>
        <position position="74"/>
    </location>
    <ligand>
        <name>Zn(2+)</name>
        <dbReference type="ChEBI" id="CHEBI:29105"/>
        <label>1</label>
        <note>catalytic</note>
    </ligand>
</feature>
<keyword evidence="12" id="KW-0106">Calcium</keyword>
<feature type="active site" description="Proton donor" evidence="10">
    <location>
        <position position="194"/>
    </location>
</feature>